<dbReference type="OrthoDB" id="8727830at2"/>
<feature type="domain" description="Gylcosyl hydrolase 115 C-terminal" evidence="3">
    <location>
        <begin position="650"/>
        <end position="749"/>
    </location>
</feature>
<sequence length="753" mass="86491">MRRLLIFVTLQLSLMALHAEVVWFDGQHPITYCAPKKTESVVMTALDMWKSDMLQVTGMTPVASTKATIKLVHTPSLPADGFRIYTNGKQIIIEGGNGRGMAYGLLELSRLAGVSPWIWWGDVVPEKKNRLVMNDDFETEQHPSVAYRGIFLNDEDWSLRLWSHKNFEPSAKSEIGPKTYRKVFELMLRLRANTIWPAMHPGTTAFFKIPGAKAIADSCGMVIGTSHCEPLLRNNVDEWNTAERGAFNYRTNREQVHQYWIERLKEVKKSKDNMFTIGMRGIHDSSMEGYKTEQEKFDGLQQVINDQQELLRQHVGNPAKQMQVFVPYKEVLQLYEKGLQVPDYVTLMWCDDNYGYMTRLSNAKEQQRSGGAGVYYHLSYWGRPHDYLWLTTTQPGLIYNEMREAYNHNVRKLWIVNVHDPKVAAYDLELFLDLAWNINCEDGQTLTKHLESWLCRQFGQEAGKRLLPVMHEFYRLCGERRPEFMGYTQVELDKKKYPRGLSAVGDIPLSAIEAAQRLSAFQHLKTEIMAIRMLVRSELNDAFFAAIEYPVSAAAAMSTKILSDSIESHRAYEEIQALTKRYNEMNGGKWRHLMDAAPRKLPVFDNVHAQLTGADQPCIMMLKAADYQSASNGTRIIQMLGHSMNAVAMPKDGYMTYDIMIEDEGDYILQTALIPTQPNDDGDLRFCVSVDDRQSVVYSFKEPFRSERWKQNVLSGQAVRNTKVHLHQGHHTITVRALDNHIVFDQLRIFKSF</sequence>
<organism evidence="4 5">
    <name type="scientific">Xylanibacter ruminicola</name>
    <name type="common">Prevotella ruminicola</name>
    <dbReference type="NCBI Taxonomy" id="839"/>
    <lineage>
        <taxon>Bacteria</taxon>
        <taxon>Pseudomonadati</taxon>
        <taxon>Bacteroidota</taxon>
        <taxon>Bacteroidia</taxon>
        <taxon>Bacteroidales</taxon>
        <taxon>Prevotellaceae</taxon>
        <taxon>Xylanibacter</taxon>
    </lineage>
</organism>
<dbReference type="Pfam" id="PF17829">
    <property type="entry name" value="GH115_C"/>
    <property type="match status" value="1"/>
</dbReference>
<evidence type="ECO:0000256" key="2">
    <source>
        <dbReference type="SAM" id="SignalP"/>
    </source>
</evidence>
<evidence type="ECO:0000313" key="4">
    <source>
        <dbReference type="EMBL" id="SEA61346.1"/>
    </source>
</evidence>
<dbReference type="InterPro" id="IPR042301">
    <property type="entry name" value="GH115_sf"/>
</dbReference>
<evidence type="ECO:0000313" key="5">
    <source>
        <dbReference type="Proteomes" id="UP000182257"/>
    </source>
</evidence>
<keyword evidence="1 4" id="KW-0378">Hydrolase</keyword>
<protein>
    <submittedName>
        <fullName evidence="4">Glycosyl hydrolase family 115</fullName>
    </submittedName>
</protein>
<feature type="signal peptide" evidence="2">
    <location>
        <begin position="1"/>
        <end position="19"/>
    </location>
</feature>
<accession>A0A1H4CLM6</accession>
<dbReference type="Gene3D" id="2.60.120.1620">
    <property type="match status" value="1"/>
</dbReference>
<name>A0A1H4CLM6_XYLRU</name>
<evidence type="ECO:0000256" key="1">
    <source>
        <dbReference type="ARBA" id="ARBA00022801"/>
    </source>
</evidence>
<dbReference type="Pfam" id="PF15979">
    <property type="entry name" value="Glyco_hydro_115"/>
    <property type="match status" value="1"/>
</dbReference>
<dbReference type="PANTHER" id="PTHR37842:SF2">
    <property type="entry name" value="GYLCOSYL HYDROLASE 115 C-TERMINAL DOMAIN-CONTAINING PROTEIN"/>
    <property type="match status" value="1"/>
</dbReference>
<keyword evidence="2" id="KW-0732">Signal</keyword>
<dbReference type="InterPro" id="IPR031924">
    <property type="entry name" value="GH115"/>
</dbReference>
<dbReference type="SUPFAM" id="SSF55545">
    <property type="entry name" value="beta-N-acetylhexosaminidase-like domain"/>
    <property type="match status" value="1"/>
</dbReference>
<dbReference type="InterPro" id="IPR041437">
    <property type="entry name" value="GH115_C"/>
</dbReference>
<dbReference type="GO" id="GO:0005975">
    <property type="term" value="P:carbohydrate metabolic process"/>
    <property type="evidence" value="ECO:0007669"/>
    <property type="project" value="UniProtKB-ARBA"/>
</dbReference>
<dbReference type="InterPro" id="IPR029018">
    <property type="entry name" value="Hex-like_dom2"/>
</dbReference>
<dbReference type="GO" id="GO:0016787">
    <property type="term" value="F:hydrolase activity"/>
    <property type="evidence" value="ECO:0007669"/>
    <property type="project" value="UniProtKB-KW"/>
</dbReference>
<dbReference type="Gene3D" id="1.20.58.2150">
    <property type="match status" value="1"/>
</dbReference>
<dbReference type="Gene3D" id="3.30.379.10">
    <property type="entry name" value="Chitobiase/beta-hexosaminidase domain 2-like"/>
    <property type="match status" value="1"/>
</dbReference>
<dbReference type="PANTHER" id="PTHR37842">
    <property type="match status" value="1"/>
</dbReference>
<dbReference type="Proteomes" id="UP000182257">
    <property type="component" value="Unassembled WGS sequence"/>
</dbReference>
<dbReference type="EMBL" id="FNRF01000003">
    <property type="protein sequence ID" value="SEA61346.1"/>
    <property type="molecule type" value="Genomic_DNA"/>
</dbReference>
<dbReference type="Gene3D" id="3.20.20.520">
    <property type="entry name" value="Glycosyl hydrolase family 115"/>
    <property type="match status" value="1"/>
</dbReference>
<dbReference type="AlphaFoldDB" id="A0A1H4CLM6"/>
<feature type="chain" id="PRO_5010350549" evidence="2">
    <location>
        <begin position="20"/>
        <end position="753"/>
    </location>
</feature>
<reference evidence="4 5" key="1">
    <citation type="submission" date="2016-10" db="EMBL/GenBank/DDBJ databases">
        <authorList>
            <person name="de Groot N.N."/>
        </authorList>
    </citation>
    <scope>NUCLEOTIDE SEQUENCE [LARGE SCALE GENOMIC DNA]</scope>
    <source>
        <strain evidence="4 5">D31d</strain>
    </source>
</reference>
<gene>
    <name evidence="4" type="ORF">SAMN05216462_2031</name>
</gene>
<proteinExistence type="predicted"/>
<evidence type="ECO:0000259" key="3">
    <source>
        <dbReference type="Pfam" id="PF17829"/>
    </source>
</evidence>